<organism evidence="2 3">
    <name type="scientific">Methylophilus aquaticus</name>
    <dbReference type="NCBI Taxonomy" id="1971610"/>
    <lineage>
        <taxon>Bacteria</taxon>
        <taxon>Pseudomonadati</taxon>
        <taxon>Pseudomonadota</taxon>
        <taxon>Betaproteobacteria</taxon>
        <taxon>Nitrosomonadales</taxon>
        <taxon>Methylophilaceae</taxon>
        <taxon>Methylophilus</taxon>
    </lineage>
</organism>
<proteinExistence type="predicted"/>
<dbReference type="InterPro" id="IPR014976">
    <property type="entry name" value="AbpA_HamA_C"/>
</dbReference>
<feature type="domain" description="Anti-bacteriophage protein A/HamA C-terminal" evidence="1">
    <location>
        <begin position="21"/>
        <end position="231"/>
    </location>
</feature>
<name>A0ABT9JTB1_9PROT</name>
<dbReference type="EMBL" id="JAVCAP010000015">
    <property type="protein sequence ID" value="MDP8567813.1"/>
    <property type="molecule type" value="Genomic_DNA"/>
</dbReference>
<evidence type="ECO:0000313" key="2">
    <source>
        <dbReference type="EMBL" id="MDP8567813.1"/>
    </source>
</evidence>
<dbReference type="Pfam" id="PF08878">
    <property type="entry name" value="HamA"/>
    <property type="match status" value="1"/>
</dbReference>
<gene>
    <name evidence="2" type="ORF">Q9291_08115</name>
</gene>
<reference evidence="3" key="1">
    <citation type="journal article" date="2019" name="Int. J. Syst. Evol. Microbiol.">
        <title>The Global Catalogue of Microorganisms (GCM) 10K type strain sequencing project: providing services to taxonomists for standard genome sequencing and annotation.</title>
        <authorList>
            <consortium name="The Broad Institute Genomics Platform"/>
            <consortium name="The Broad Institute Genome Sequencing Center for Infectious Disease"/>
            <person name="Wu L."/>
            <person name="Ma J."/>
        </authorList>
    </citation>
    <scope>NUCLEOTIDE SEQUENCE [LARGE SCALE GENOMIC DNA]</scope>
    <source>
        <strain evidence="3">VKM B-3159</strain>
    </source>
</reference>
<keyword evidence="3" id="KW-1185">Reference proteome</keyword>
<dbReference type="Proteomes" id="UP001225906">
    <property type="component" value="Unassembled WGS sequence"/>
</dbReference>
<dbReference type="RefSeq" id="WP_306389537.1">
    <property type="nucleotide sequence ID" value="NZ_JAVCAP010000015.1"/>
</dbReference>
<evidence type="ECO:0000313" key="3">
    <source>
        <dbReference type="Proteomes" id="UP001225906"/>
    </source>
</evidence>
<comment type="caution">
    <text evidence="2">The sequence shown here is derived from an EMBL/GenBank/DDBJ whole genome shotgun (WGS) entry which is preliminary data.</text>
</comment>
<protein>
    <submittedName>
        <fullName evidence="2">DUF1837 domain-containing protein</fullName>
    </submittedName>
</protein>
<accession>A0ABT9JTB1</accession>
<sequence>MILKGWPLDGNQSRLTPLTPRKALREAAKSVYTSEKYQKRGELGEILLHAIIRQEFETEPLISKIFFKDSANDTVKGFDAVHVVMNEGTMQLWLGEVKFYKSGTDAISDVIGELGVHLENNYLRQEFTAICHKVEKTDPLREHVDKLLHANRSLDEIFPELYIPVLLTYNSATLAKYQEFSKEYCEEIEAEFRKYYEKFQTLKLKADVKILLILLPMNTKELLVNEFDKKLKGLSL</sequence>
<evidence type="ECO:0000259" key="1">
    <source>
        <dbReference type="Pfam" id="PF08878"/>
    </source>
</evidence>